<dbReference type="GO" id="GO:0032259">
    <property type="term" value="P:methylation"/>
    <property type="evidence" value="ECO:0007669"/>
    <property type="project" value="UniProtKB-KW"/>
</dbReference>
<keyword evidence="1" id="KW-0808">Transferase</keyword>
<gene>
    <name evidence="3" type="ORF">GETHOR_17640</name>
</gene>
<organism evidence="3 4">
    <name type="scientific">Geothrix oryzae</name>
    <dbReference type="NCBI Taxonomy" id="2927975"/>
    <lineage>
        <taxon>Bacteria</taxon>
        <taxon>Pseudomonadati</taxon>
        <taxon>Acidobacteriota</taxon>
        <taxon>Holophagae</taxon>
        <taxon>Holophagales</taxon>
        <taxon>Holophagaceae</taxon>
        <taxon>Geothrix</taxon>
    </lineage>
</organism>
<dbReference type="PANTHER" id="PTHR43861">
    <property type="entry name" value="TRANS-ACONITATE 2-METHYLTRANSFERASE-RELATED"/>
    <property type="match status" value="1"/>
</dbReference>
<evidence type="ECO:0000256" key="1">
    <source>
        <dbReference type="ARBA" id="ARBA00022679"/>
    </source>
</evidence>
<dbReference type="EMBL" id="AP027079">
    <property type="protein sequence ID" value="BDU69663.1"/>
    <property type="molecule type" value="Genomic_DNA"/>
</dbReference>
<dbReference type="Proteomes" id="UP001242010">
    <property type="component" value="Chromosome"/>
</dbReference>
<dbReference type="InterPro" id="IPR029063">
    <property type="entry name" value="SAM-dependent_MTases_sf"/>
</dbReference>
<evidence type="ECO:0000313" key="3">
    <source>
        <dbReference type="EMBL" id="BDU69663.1"/>
    </source>
</evidence>
<keyword evidence="3" id="KW-0489">Methyltransferase</keyword>
<feature type="domain" description="Methyltransferase" evidence="2">
    <location>
        <begin position="37"/>
        <end position="129"/>
    </location>
</feature>
<sequence length="206" mass="22164">MGQEFWDQRYAEPDLVYGAEPNDFLREMAPRVPPGPVLGLGEGQGRNAVHLATLGHAVTAVDQSAVGLARAQELALSRGVTLATVAADLADFDLGPTRWSGIISIFCHLPSALRRRLYPRYAEALAPGGVLILEAYTPRQLEYGTGGPKELDLLGTLAETVKLLPGLELEVGREVVRDIHEGAYHHGPGAVMQVVARKAPRSTSIR</sequence>
<dbReference type="GO" id="GO:0008168">
    <property type="term" value="F:methyltransferase activity"/>
    <property type="evidence" value="ECO:0007669"/>
    <property type="project" value="UniProtKB-KW"/>
</dbReference>
<dbReference type="InterPro" id="IPR041698">
    <property type="entry name" value="Methyltransf_25"/>
</dbReference>
<protein>
    <submittedName>
        <fullName evidence="3">SAM-dependent methyltransferase</fullName>
    </submittedName>
</protein>
<keyword evidence="4" id="KW-1185">Reference proteome</keyword>
<evidence type="ECO:0000259" key="2">
    <source>
        <dbReference type="Pfam" id="PF13649"/>
    </source>
</evidence>
<dbReference type="SUPFAM" id="SSF53335">
    <property type="entry name" value="S-adenosyl-L-methionine-dependent methyltransferases"/>
    <property type="match status" value="1"/>
</dbReference>
<proteinExistence type="predicted"/>
<dbReference type="PANTHER" id="PTHR43861:SF3">
    <property type="entry name" value="PUTATIVE (AFU_ORTHOLOGUE AFUA_2G14390)-RELATED"/>
    <property type="match status" value="1"/>
</dbReference>
<name>A0ABM8DRK9_9BACT</name>
<dbReference type="CDD" id="cd02440">
    <property type="entry name" value="AdoMet_MTases"/>
    <property type="match status" value="1"/>
</dbReference>
<accession>A0ABM8DRK9</accession>
<dbReference type="RefSeq" id="WP_286353386.1">
    <property type="nucleotide sequence ID" value="NZ_AP027079.1"/>
</dbReference>
<dbReference type="Gene3D" id="3.40.50.150">
    <property type="entry name" value="Vaccinia Virus protein VP39"/>
    <property type="match status" value="1"/>
</dbReference>
<reference evidence="4" key="1">
    <citation type="journal article" date="2023" name="Int. J. Syst. Evol. Microbiol.">
        <title>Mesoterricola silvestris gen. nov., sp. nov., Mesoterricola sediminis sp. nov., Geothrix oryzae sp. nov., Geothrix edaphica sp. nov., Geothrix rubra sp. nov., and Geothrix limicola sp. nov., six novel members of Acidobacteriota isolated from soils.</title>
        <authorList>
            <person name="Itoh H."/>
            <person name="Sugisawa Y."/>
            <person name="Mise K."/>
            <person name="Xu Z."/>
            <person name="Kuniyasu M."/>
            <person name="Ushijima N."/>
            <person name="Kawano K."/>
            <person name="Kobayashi E."/>
            <person name="Shiratori Y."/>
            <person name="Masuda Y."/>
            <person name="Senoo K."/>
        </authorList>
    </citation>
    <scope>NUCLEOTIDE SEQUENCE [LARGE SCALE GENOMIC DNA]</scope>
    <source>
        <strain evidence="4">Red222</strain>
    </source>
</reference>
<dbReference type="Pfam" id="PF13649">
    <property type="entry name" value="Methyltransf_25"/>
    <property type="match status" value="1"/>
</dbReference>
<evidence type="ECO:0000313" key="4">
    <source>
        <dbReference type="Proteomes" id="UP001242010"/>
    </source>
</evidence>